<dbReference type="Gene3D" id="3.40.50.300">
    <property type="entry name" value="P-loop containing nucleotide triphosphate hydrolases"/>
    <property type="match status" value="2"/>
</dbReference>
<dbReference type="KEGG" id="pfer:IRI77_08715"/>
<dbReference type="PIRSF" id="PIRSF039117">
    <property type="entry name" value="KaiC"/>
    <property type="match status" value="1"/>
</dbReference>
<dbReference type="InterPro" id="IPR010624">
    <property type="entry name" value="KaiC_dom"/>
</dbReference>
<evidence type="ECO:0000256" key="6">
    <source>
        <dbReference type="ARBA" id="ARBA00022801"/>
    </source>
</evidence>
<keyword evidence="3" id="KW-0808">Transferase</keyword>
<evidence type="ECO:0000259" key="7">
    <source>
        <dbReference type="PROSITE" id="PS51146"/>
    </source>
</evidence>
<dbReference type="SUPFAM" id="SSF52540">
    <property type="entry name" value="P-loop containing nucleoside triphosphate hydrolases"/>
    <property type="match status" value="2"/>
</dbReference>
<dbReference type="InterPro" id="IPR003593">
    <property type="entry name" value="AAA+_ATPase"/>
</dbReference>
<dbReference type="GO" id="GO:0004674">
    <property type="term" value="F:protein serine/threonine kinase activity"/>
    <property type="evidence" value="ECO:0007669"/>
    <property type="project" value="UniProtKB-EC"/>
</dbReference>
<proteinExistence type="predicted"/>
<evidence type="ECO:0000313" key="9">
    <source>
        <dbReference type="Proteomes" id="UP000593892"/>
    </source>
</evidence>
<dbReference type="AlphaFoldDB" id="A0A7S7NUL5"/>
<keyword evidence="6" id="KW-0378">Hydrolase</keyword>
<accession>A0A7S7NUL5</accession>
<evidence type="ECO:0000256" key="5">
    <source>
        <dbReference type="ARBA" id="ARBA00022777"/>
    </source>
</evidence>
<dbReference type="InterPro" id="IPR051347">
    <property type="entry name" value="Circadian_clock_KaiC-rel"/>
</dbReference>
<name>A0A7S7NUL5_PALFE</name>
<evidence type="ECO:0000313" key="8">
    <source>
        <dbReference type="EMBL" id="QOY90019.1"/>
    </source>
</evidence>
<feature type="domain" description="KaiC" evidence="7">
    <location>
        <begin position="261"/>
        <end position="496"/>
    </location>
</feature>
<gene>
    <name evidence="8" type="ORF">IRI77_08715</name>
</gene>
<protein>
    <recommendedName>
        <fullName evidence="1">non-specific serine/threonine protein kinase</fullName>
        <ecNumber evidence="1">2.7.11.1</ecNumber>
    </recommendedName>
</protein>
<organism evidence="8 9">
    <name type="scientific">Paludibaculum fermentans</name>
    <dbReference type="NCBI Taxonomy" id="1473598"/>
    <lineage>
        <taxon>Bacteria</taxon>
        <taxon>Pseudomonadati</taxon>
        <taxon>Acidobacteriota</taxon>
        <taxon>Terriglobia</taxon>
        <taxon>Bryobacterales</taxon>
        <taxon>Bryobacteraceae</taxon>
        <taxon>Paludibaculum</taxon>
    </lineage>
</organism>
<dbReference type="PANTHER" id="PTHR42926:SF1">
    <property type="entry name" value="CIRCADIAN CLOCK OSCILLATOR PROTEIN KAIC 1"/>
    <property type="match status" value="1"/>
</dbReference>
<dbReference type="SMART" id="SM00382">
    <property type="entry name" value="AAA"/>
    <property type="match status" value="2"/>
</dbReference>
<dbReference type="GO" id="GO:0005524">
    <property type="term" value="F:ATP binding"/>
    <property type="evidence" value="ECO:0007669"/>
    <property type="project" value="InterPro"/>
</dbReference>
<reference evidence="8 9" key="1">
    <citation type="submission" date="2020-10" db="EMBL/GenBank/DDBJ databases">
        <title>Complete genome sequence of Paludibaculum fermentans P105T, a facultatively anaerobic acidobacterium capable of dissimilatory Fe(III) reduction.</title>
        <authorList>
            <person name="Dedysh S.N."/>
            <person name="Beletsky A.V."/>
            <person name="Kulichevskaya I.S."/>
            <person name="Mardanov A.V."/>
            <person name="Ravin N.V."/>
        </authorList>
    </citation>
    <scope>NUCLEOTIDE SEQUENCE [LARGE SCALE GENOMIC DNA]</scope>
    <source>
        <strain evidence="8 9">P105</strain>
    </source>
</reference>
<evidence type="ECO:0000256" key="3">
    <source>
        <dbReference type="ARBA" id="ARBA00022679"/>
    </source>
</evidence>
<keyword evidence="2" id="KW-0597">Phosphoprotein</keyword>
<evidence type="ECO:0000256" key="2">
    <source>
        <dbReference type="ARBA" id="ARBA00022553"/>
    </source>
</evidence>
<dbReference type="PANTHER" id="PTHR42926">
    <property type="match status" value="1"/>
</dbReference>
<evidence type="ECO:0000256" key="1">
    <source>
        <dbReference type="ARBA" id="ARBA00012513"/>
    </source>
</evidence>
<evidence type="ECO:0000256" key="4">
    <source>
        <dbReference type="ARBA" id="ARBA00022737"/>
    </source>
</evidence>
<dbReference type="Proteomes" id="UP000593892">
    <property type="component" value="Chromosome"/>
</dbReference>
<keyword evidence="9" id="KW-1185">Reference proteome</keyword>
<keyword evidence="4" id="KW-0677">Repeat</keyword>
<dbReference type="EC" id="2.7.11.1" evidence="1"/>
<keyword evidence="5" id="KW-0418">Kinase</keyword>
<sequence>MKTAYEGTADKVVQTGICGLDELLLGGIPRSNVILVEGTTGTGKTLLGTEFIYRGITEFNEPGIIVVFEVSPDKLIRDAASMGWELAALQEQHKLQIIFTSPSVLDQELQAVDSLLLETASEMGARRIFIDGIGLLRRSPLMIGAITAAGPGSYRETLQQLLEGLDRVHLTTMLSHEIGTSPDTLMTLESAGALADTIIRLRRTLFNRRILRSVEIVKSRGQGYDHGEHSLEIVDGKGLQMFRRVQAPLRLTLAQPTSKARRSAIGVEALDTLLGGGILDGSTTMVVGLSGVGKTVLGTQILRQGAINLNLKGLLISLDEHPAQIVRNAETIGLDLQAQIDNGTIHVLFDSPQELNIDVHFAKIVRTIEEHNIQRMVIDGMTSYSTALVDQGVYRDFFHALVAYSKHRLMTTFFSYENPEFLGLSSFMPDFPVSSIVDNIILLSLVEINSSLRRCLTVVKSRGSKHEIDSREYVIGQGGITLLPFDEQVASVQPLSKYSGILSRAPSRLTVPVLPLNKI</sequence>
<feature type="domain" description="KaiC" evidence="7">
    <location>
        <begin position="11"/>
        <end position="259"/>
    </location>
</feature>
<dbReference type="EMBL" id="CP063849">
    <property type="protein sequence ID" value="QOY90019.1"/>
    <property type="molecule type" value="Genomic_DNA"/>
</dbReference>
<dbReference type="GO" id="GO:0016787">
    <property type="term" value="F:hydrolase activity"/>
    <property type="evidence" value="ECO:0007669"/>
    <property type="project" value="UniProtKB-KW"/>
</dbReference>
<dbReference type="PROSITE" id="PS51146">
    <property type="entry name" value="KAIC"/>
    <property type="match status" value="2"/>
</dbReference>
<dbReference type="InterPro" id="IPR030665">
    <property type="entry name" value="KaiC"/>
</dbReference>
<dbReference type="Pfam" id="PF06745">
    <property type="entry name" value="ATPase"/>
    <property type="match status" value="2"/>
</dbReference>
<dbReference type="RefSeq" id="WP_194451682.1">
    <property type="nucleotide sequence ID" value="NZ_CP063849.1"/>
</dbReference>
<dbReference type="InterPro" id="IPR027417">
    <property type="entry name" value="P-loop_NTPase"/>
</dbReference>
<dbReference type="InterPro" id="IPR014774">
    <property type="entry name" value="KaiC-like_dom"/>
</dbReference>